<protein>
    <submittedName>
        <fullName evidence="2">Uncharacterized protein</fullName>
    </submittedName>
</protein>
<feature type="region of interest" description="Disordered" evidence="1">
    <location>
        <begin position="100"/>
        <end position="135"/>
    </location>
</feature>
<evidence type="ECO:0000313" key="3">
    <source>
        <dbReference type="Proteomes" id="UP000314294"/>
    </source>
</evidence>
<name>A0A4Z2F9F8_9TELE</name>
<evidence type="ECO:0000256" key="1">
    <source>
        <dbReference type="SAM" id="MobiDB-lite"/>
    </source>
</evidence>
<sequence length="135" mass="14795">MTSSLTVALERRGSEPITESTSRLIRLRRAASCSARRRHGNAWHRPNQPQTQEHTEPGAERSFLLVARPRGGGAFTEEGAVGEELPERPLALHVGGEHGCLLHRRHSPGSDRPPRGAPCCSPSRRIPGGARWSRT</sequence>
<feature type="region of interest" description="Disordered" evidence="1">
    <location>
        <begin position="1"/>
        <end position="20"/>
    </location>
</feature>
<dbReference type="EMBL" id="SRLO01001431">
    <property type="protein sequence ID" value="TNN37866.1"/>
    <property type="molecule type" value="Genomic_DNA"/>
</dbReference>
<proteinExistence type="predicted"/>
<feature type="region of interest" description="Disordered" evidence="1">
    <location>
        <begin position="31"/>
        <end position="61"/>
    </location>
</feature>
<organism evidence="2 3">
    <name type="scientific">Liparis tanakae</name>
    <name type="common">Tanaka's snailfish</name>
    <dbReference type="NCBI Taxonomy" id="230148"/>
    <lineage>
        <taxon>Eukaryota</taxon>
        <taxon>Metazoa</taxon>
        <taxon>Chordata</taxon>
        <taxon>Craniata</taxon>
        <taxon>Vertebrata</taxon>
        <taxon>Euteleostomi</taxon>
        <taxon>Actinopterygii</taxon>
        <taxon>Neopterygii</taxon>
        <taxon>Teleostei</taxon>
        <taxon>Neoteleostei</taxon>
        <taxon>Acanthomorphata</taxon>
        <taxon>Eupercaria</taxon>
        <taxon>Perciformes</taxon>
        <taxon>Cottioidei</taxon>
        <taxon>Cottales</taxon>
        <taxon>Liparidae</taxon>
        <taxon>Liparis</taxon>
    </lineage>
</organism>
<accession>A0A4Z2F9F8</accession>
<comment type="caution">
    <text evidence="2">The sequence shown here is derived from an EMBL/GenBank/DDBJ whole genome shotgun (WGS) entry which is preliminary data.</text>
</comment>
<reference evidence="2 3" key="1">
    <citation type="submission" date="2019-03" db="EMBL/GenBank/DDBJ databases">
        <title>First draft genome of Liparis tanakae, snailfish: a comprehensive survey of snailfish specific genes.</title>
        <authorList>
            <person name="Kim W."/>
            <person name="Song I."/>
            <person name="Jeong J.-H."/>
            <person name="Kim D."/>
            <person name="Kim S."/>
            <person name="Ryu S."/>
            <person name="Song J.Y."/>
            <person name="Lee S.K."/>
        </authorList>
    </citation>
    <scope>NUCLEOTIDE SEQUENCE [LARGE SCALE GENOMIC DNA]</scope>
    <source>
        <tissue evidence="2">Muscle</tissue>
    </source>
</reference>
<feature type="compositionally biased region" description="Basic residues" evidence="1">
    <location>
        <begin position="31"/>
        <end position="42"/>
    </location>
</feature>
<evidence type="ECO:0000313" key="2">
    <source>
        <dbReference type="EMBL" id="TNN37866.1"/>
    </source>
</evidence>
<dbReference type="AlphaFoldDB" id="A0A4Z2F9F8"/>
<keyword evidence="3" id="KW-1185">Reference proteome</keyword>
<gene>
    <name evidence="2" type="ORF">EYF80_051970</name>
</gene>
<dbReference type="Proteomes" id="UP000314294">
    <property type="component" value="Unassembled WGS sequence"/>
</dbReference>